<evidence type="ECO:0000256" key="7">
    <source>
        <dbReference type="ARBA" id="ARBA00022989"/>
    </source>
</evidence>
<proteinExistence type="predicted"/>
<evidence type="ECO:0000256" key="5">
    <source>
        <dbReference type="ARBA" id="ARBA00022801"/>
    </source>
</evidence>
<evidence type="ECO:0000256" key="8">
    <source>
        <dbReference type="ARBA" id="ARBA00023049"/>
    </source>
</evidence>
<dbReference type="EMBL" id="UINC01045872">
    <property type="protein sequence ID" value="SVB53154.1"/>
    <property type="molecule type" value="Genomic_DNA"/>
</dbReference>
<feature type="transmembrane region" description="Helical" evidence="10">
    <location>
        <begin position="362"/>
        <end position="381"/>
    </location>
</feature>
<evidence type="ECO:0000256" key="3">
    <source>
        <dbReference type="ARBA" id="ARBA00022670"/>
    </source>
</evidence>
<keyword evidence="4 10" id="KW-0812">Transmembrane</keyword>
<feature type="domain" description="PDZ" evidence="11">
    <location>
        <begin position="157"/>
        <end position="195"/>
    </location>
</feature>
<evidence type="ECO:0000256" key="4">
    <source>
        <dbReference type="ARBA" id="ARBA00022692"/>
    </source>
</evidence>
<dbReference type="Pfam" id="PF17820">
    <property type="entry name" value="PDZ_6"/>
    <property type="match status" value="1"/>
</dbReference>
<dbReference type="Gene3D" id="2.30.42.10">
    <property type="match status" value="1"/>
</dbReference>
<dbReference type="PANTHER" id="PTHR42837:SF2">
    <property type="entry name" value="MEMBRANE METALLOPROTEASE ARASP2, CHLOROPLASTIC-RELATED"/>
    <property type="match status" value="1"/>
</dbReference>
<evidence type="ECO:0000313" key="12">
    <source>
        <dbReference type="EMBL" id="SVB53154.1"/>
    </source>
</evidence>
<evidence type="ECO:0000259" key="11">
    <source>
        <dbReference type="PROSITE" id="PS50106"/>
    </source>
</evidence>
<feature type="transmembrane region" description="Helical" evidence="10">
    <location>
        <begin position="263"/>
        <end position="285"/>
    </location>
</feature>
<dbReference type="GO" id="GO:0006508">
    <property type="term" value="P:proteolysis"/>
    <property type="evidence" value="ECO:0007669"/>
    <property type="project" value="UniProtKB-KW"/>
</dbReference>
<evidence type="ECO:0000256" key="9">
    <source>
        <dbReference type="ARBA" id="ARBA00023136"/>
    </source>
</evidence>
<evidence type="ECO:0000256" key="10">
    <source>
        <dbReference type="SAM" id="Phobius"/>
    </source>
</evidence>
<comment type="cofactor">
    <cofactor evidence="1">
        <name>Zn(2+)</name>
        <dbReference type="ChEBI" id="CHEBI:29105"/>
    </cofactor>
</comment>
<keyword evidence="5" id="KW-0378">Hydrolase</keyword>
<accession>A0A382ESL3</accession>
<dbReference type="GO" id="GO:0016020">
    <property type="term" value="C:membrane"/>
    <property type="evidence" value="ECO:0007669"/>
    <property type="project" value="UniProtKB-SubCell"/>
</dbReference>
<evidence type="ECO:0000256" key="6">
    <source>
        <dbReference type="ARBA" id="ARBA00022833"/>
    </source>
</evidence>
<reference evidence="12" key="1">
    <citation type="submission" date="2018-05" db="EMBL/GenBank/DDBJ databases">
        <authorList>
            <person name="Lanie J.A."/>
            <person name="Ng W.-L."/>
            <person name="Kazmierczak K.M."/>
            <person name="Andrzejewski T.M."/>
            <person name="Davidsen T.M."/>
            <person name="Wayne K.J."/>
            <person name="Tettelin H."/>
            <person name="Glass J.I."/>
            <person name="Rusch D."/>
            <person name="Podicherti R."/>
            <person name="Tsui H.-C.T."/>
            <person name="Winkler M.E."/>
        </authorList>
    </citation>
    <scope>NUCLEOTIDE SEQUENCE</scope>
</reference>
<dbReference type="InterPro" id="IPR008915">
    <property type="entry name" value="Peptidase_M50"/>
</dbReference>
<dbReference type="PANTHER" id="PTHR42837">
    <property type="entry name" value="REGULATOR OF SIGMA-E PROTEASE RSEP"/>
    <property type="match status" value="1"/>
</dbReference>
<evidence type="ECO:0000256" key="2">
    <source>
        <dbReference type="ARBA" id="ARBA00004141"/>
    </source>
</evidence>
<dbReference type="NCBIfam" id="TIGR00054">
    <property type="entry name" value="RIP metalloprotease RseP"/>
    <property type="match status" value="1"/>
</dbReference>
<dbReference type="Pfam" id="PF02163">
    <property type="entry name" value="Peptidase_M50"/>
    <property type="match status" value="2"/>
</dbReference>
<dbReference type="SMART" id="SM00228">
    <property type="entry name" value="PDZ"/>
    <property type="match status" value="1"/>
</dbReference>
<keyword evidence="6" id="KW-0862">Zinc</keyword>
<keyword evidence="8" id="KW-0482">Metalloprotease</keyword>
<keyword evidence="9 10" id="KW-0472">Membrane</keyword>
<dbReference type="SUPFAM" id="SSF50156">
    <property type="entry name" value="PDZ domain-like"/>
    <property type="match status" value="1"/>
</dbReference>
<feature type="transmembrane region" description="Helical" evidence="10">
    <location>
        <begin position="6"/>
        <end position="25"/>
    </location>
</feature>
<keyword evidence="3" id="KW-0645">Protease</keyword>
<protein>
    <recommendedName>
        <fullName evidence="11">PDZ domain-containing protein</fullName>
    </recommendedName>
</protein>
<dbReference type="InterPro" id="IPR001478">
    <property type="entry name" value="PDZ"/>
</dbReference>
<dbReference type="AlphaFoldDB" id="A0A382ESL3"/>
<comment type="subcellular location">
    <subcellularLocation>
        <location evidence="2">Membrane</location>
        <topology evidence="2">Multi-pass membrane protein</topology>
    </subcellularLocation>
</comment>
<evidence type="ECO:0000256" key="1">
    <source>
        <dbReference type="ARBA" id="ARBA00001947"/>
    </source>
</evidence>
<dbReference type="PROSITE" id="PS50106">
    <property type="entry name" value="PDZ"/>
    <property type="match status" value="1"/>
</dbReference>
<dbReference type="CDD" id="cd23081">
    <property type="entry name" value="cpPDZ_EcRseP-like"/>
    <property type="match status" value="1"/>
</dbReference>
<sequence>MIFIWATALVIGILVFVHELGHYLAARSVGVRVEKFSIGFPPRFFVFTSVNEGWDITIFFFRFSDGRLSWGPIMNTNVHIRGRKGTGTEYVVALIPLGGYVKMAGALDESMDTVVTNAPDEFMSKSVPQKLWILSAGVLMNIFTAFILFTGITYVQGIVEASENPIIGELSPDRPAEIAGLKKGDEIININGEEIYKWSDLQEILQPIPDTKIEIKVQREGVEFDFSFNTSHMVIPVKNGIDTVGVIGIAPEYHYLPVSFREAFTYGYIGTINSFGLIMLTFQMLGSGQATLKDLGGPIMIGQIAGETAKAGWIPLLNFMALISINLAFLNILPIPGLDGGHIFIILIESIIRRPLSLKSRLVIQQIGMVFLLVLMVTVMFNDISRLFN</sequence>
<gene>
    <name evidence="12" type="ORF">METZ01_LOCUS206008</name>
</gene>
<dbReference type="InterPro" id="IPR036034">
    <property type="entry name" value="PDZ_sf"/>
</dbReference>
<dbReference type="InterPro" id="IPR041489">
    <property type="entry name" value="PDZ_6"/>
</dbReference>
<feature type="transmembrane region" description="Helical" evidence="10">
    <location>
        <begin position="131"/>
        <end position="155"/>
    </location>
</feature>
<keyword evidence="7 10" id="KW-1133">Transmembrane helix</keyword>
<dbReference type="InterPro" id="IPR004387">
    <property type="entry name" value="Pept_M50_Zn"/>
</dbReference>
<organism evidence="12">
    <name type="scientific">marine metagenome</name>
    <dbReference type="NCBI Taxonomy" id="408172"/>
    <lineage>
        <taxon>unclassified sequences</taxon>
        <taxon>metagenomes</taxon>
        <taxon>ecological metagenomes</taxon>
    </lineage>
</organism>
<dbReference type="GO" id="GO:0004222">
    <property type="term" value="F:metalloendopeptidase activity"/>
    <property type="evidence" value="ECO:0007669"/>
    <property type="project" value="InterPro"/>
</dbReference>
<name>A0A382ESL3_9ZZZZ</name>
<dbReference type="CDD" id="cd06163">
    <property type="entry name" value="S2P-M50_PDZ_RseP-like"/>
    <property type="match status" value="1"/>
</dbReference>